<dbReference type="Proteomes" id="UP000092716">
    <property type="component" value="Chromosome 6"/>
</dbReference>
<feature type="region of interest" description="Disordered" evidence="1">
    <location>
        <begin position="55"/>
        <end position="126"/>
    </location>
</feature>
<keyword evidence="2" id="KW-0472">Membrane</keyword>
<protein>
    <submittedName>
        <fullName evidence="3">KIR-like protein</fullName>
    </submittedName>
</protein>
<evidence type="ECO:0000256" key="2">
    <source>
        <dbReference type="SAM" id="Phobius"/>
    </source>
</evidence>
<feature type="compositionally biased region" description="Polar residues" evidence="1">
    <location>
        <begin position="116"/>
        <end position="126"/>
    </location>
</feature>
<keyword evidence="2" id="KW-0812">Transmembrane</keyword>
<evidence type="ECO:0000313" key="3">
    <source>
        <dbReference type="EMBL" id="ANQ07074.1"/>
    </source>
</evidence>
<feature type="transmembrane region" description="Helical" evidence="2">
    <location>
        <begin position="149"/>
        <end position="167"/>
    </location>
</feature>
<dbReference type="GeneID" id="30908266"/>
<dbReference type="EMBL" id="CP016244">
    <property type="protein sequence ID" value="ANQ07074.1"/>
    <property type="molecule type" value="Genomic_DNA"/>
</dbReference>
<sequence>MSTPNRKLYLQYQEQPYQNIHSIQPFEVINILHYILYTFYYSFFLDTRESESAPAETATPAPVEKSPDKFPAAAPGNSLDGKGDSRGNNEGASSPPVTTKEQTTQCVTRETQTTQPAVTETGTSGQSSNIAVDLKIDLTVDTVAPTTPIVFATWFVTVFIYIAFLLYKYTSLFHEKKKQSPKSKRRKRRSTIERELNTPLAWSDSATEYCTECGS</sequence>
<dbReference type="AlphaFoldDB" id="A0A1B1DWE4"/>
<dbReference type="VEuPathDB" id="PlasmoDB:PCOAH_00015400"/>
<gene>
    <name evidence="3" type="ORF">PCOAH_00015400</name>
</gene>
<proteinExistence type="predicted"/>
<feature type="compositionally biased region" description="Polar residues" evidence="1">
    <location>
        <begin position="88"/>
        <end position="101"/>
    </location>
</feature>
<name>A0A1B1DWE4_9APIC</name>
<reference evidence="4" key="1">
    <citation type="submission" date="2016-06" db="EMBL/GenBank/DDBJ databases">
        <title>First high quality genome sequence of Plasmodium coatneyi using continuous long reads from single molecule, real-time sequencing.</title>
        <authorList>
            <person name="Chien J.-T."/>
            <person name="Pakala S.B."/>
            <person name="Geraldo J.A."/>
            <person name="Lapp S.A."/>
            <person name="Barnwell J.W."/>
            <person name="Kissinger J.C."/>
            <person name="Galinski M.R."/>
            <person name="Humphrey J.C."/>
        </authorList>
    </citation>
    <scope>NUCLEOTIDE SEQUENCE [LARGE SCALE GENOMIC DNA]</scope>
    <source>
        <strain evidence="4">Hackeri</strain>
    </source>
</reference>
<evidence type="ECO:0000256" key="1">
    <source>
        <dbReference type="SAM" id="MobiDB-lite"/>
    </source>
</evidence>
<evidence type="ECO:0000313" key="4">
    <source>
        <dbReference type="Proteomes" id="UP000092716"/>
    </source>
</evidence>
<feature type="compositionally biased region" description="Low complexity" evidence="1">
    <location>
        <begin position="102"/>
        <end position="115"/>
    </location>
</feature>
<keyword evidence="2" id="KW-1133">Transmembrane helix</keyword>
<dbReference type="RefSeq" id="XP_019913769.1">
    <property type="nucleotide sequence ID" value="XM_020058349.1"/>
</dbReference>
<organism evidence="3 4">
    <name type="scientific">Plasmodium coatneyi</name>
    <dbReference type="NCBI Taxonomy" id="208452"/>
    <lineage>
        <taxon>Eukaryota</taxon>
        <taxon>Sar</taxon>
        <taxon>Alveolata</taxon>
        <taxon>Apicomplexa</taxon>
        <taxon>Aconoidasida</taxon>
        <taxon>Haemosporida</taxon>
        <taxon>Plasmodiidae</taxon>
        <taxon>Plasmodium</taxon>
    </lineage>
</organism>
<dbReference type="KEGG" id="pcot:PCOAH_00015400"/>
<accession>A0A1B1DWE4</accession>
<keyword evidence="4" id="KW-1185">Reference proteome</keyword>